<dbReference type="Pfam" id="PF18299">
    <property type="entry name" value="R2K_2"/>
    <property type="match status" value="1"/>
</dbReference>
<comment type="caution">
    <text evidence="2">The sequence shown here is derived from an EMBL/GenBank/DDBJ whole genome shotgun (WGS) entry which is preliminary data.</text>
</comment>
<dbReference type="AlphaFoldDB" id="A0A8J7GT85"/>
<dbReference type="Proteomes" id="UP000622552">
    <property type="component" value="Unassembled WGS sequence"/>
</dbReference>
<gene>
    <name evidence="2" type="ORF">IW245_004162</name>
</gene>
<proteinExistence type="predicted"/>
<sequence>MATTMVFPPRLTASAEQIRVAAGNRGLTPVQLGPDWRLPADLLGRVVHLHAGPTFADAVRAGVDVAPLEAPPGWLAGLPQEFLRREVRLIPISEAHTLRRPVFAKSPNDKSITAMVYSDGTRLPGSDAVDPFTPVLVSDPVDVVAEFRLHVLDGAVRTGSQYGDDGVLRMASLAGHPREAEVRAFAADLLADQAAALPSAIVLDVGTVRPLSGGPAGWAVIEANAAWAAGCYEADVDSALDVILRAAGPSEDLSDHDRRFVRPPG</sequence>
<accession>A0A8J7GT85</accession>
<reference evidence="2" key="1">
    <citation type="submission" date="2020-11" db="EMBL/GenBank/DDBJ databases">
        <title>Sequencing the genomes of 1000 actinobacteria strains.</title>
        <authorList>
            <person name="Klenk H.-P."/>
        </authorList>
    </citation>
    <scope>NUCLEOTIDE SEQUENCE</scope>
    <source>
        <strain evidence="2">DSM 45356</strain>
    </source>
</reference>
<evidence type="ECO:0000259" key="1">
    <source>
        <dbReference type="Pfam" id="PF18299"/>
    </source>
</evidence>
<protein>
    <recommendedName>
        <fullName evidence="1">ATP-grasp domain-containing protein</fullName>
    </recommendedName>
</protein>
<organism evidence="2 3">
    <name type="scientific">Longispora fulva</name>
    <dbReference type="NCBI Taxonomy" id="619741"/>
    <lineage>
        <taxon>Bacteria</taxon>
        <taxon>Bacillati</taxon>
        <taxon>Actinomycetota</taxon>
        <taxon>Actinomycetes</taxon>
        <taxon>Micromonosporales</taxon>
        <taxon>Micromonosporaceae</taxon>
        <taxon>Longispora</taxon>
    </lineage>
</organism>
<dbReference type="RefSeq" id="WP_231398878.1">
    <property type="nucleotide sequence ID" value="NZ_BONS01000017.1"/>
</dbReference>
<dbReference type="EMBL" id="JADOUF010000001">
    <property type="protein sequence ID" value="MBG6137968.1"/>
    <property type="molecule type" value="Genomic_DNA"/>
</dbReference>
<keyword evidence="3" id="KW-1185">Reference proteome</keyword>
<evidence type="ECO:0000313" key="3">
    <source>
        <dbReference type="Proteomes" id="UP000622552"/>
    </source>
</evidence>
<dbReference type="InterPro" id="IPR041261">
    <property type="entry name" value="R2K_2"/>
</dbReference>
<evidence type="ECO:0000313" key="2">
    <source>
        <dbReference type="EMBL" id="MBG6137968.1"/>
    </source>
</evidence>
<feature type="domain" description="ATP-grasp" evidence="1">
    <location>
        <begin position="82"/>
        <end position="241"/>
    </location>
</feature>
<name>A0A8J7GT85_9ACTN</name>